<dbReference type="InterPro" id="IPR049004">
    <property type="entry name" value="SVN-like_dom"/>
</dbReference>
<dbReference type="PROSITE" id="PS50231">
    <property type="entry name" value="RICIN_B_LECTIN"/>
    <property type="match status" value="1"/>
</dbReference>
<dbReference type="Proteomes" id="UP000267003">
    <property type="component" value="Unassembled WGS sequence"/>
</dbReference>
<accession>A0A3A8R038</accession>
<name>A0A3A8R038_9BACT</name>
<dbReference type="Pfam" id="PF20888">
    <property type="entry name" value="SVN"/>
    <property type="match status" value="1"/>
</dbReference>
<feature type="compositionally biased region" description="Basic and acidic residues" evidence="1">
    <location>
        <begin position="1"/>
        <end position="12"/>
    </location>
</feature>
<evidence type="ECO:0000313" key="4">
    <source>
        <dbReference type="Proteomes" id="UP000267003"/>
    </source>
</evidence>
<reference evidence="4" key="1">
    <citation type="submission" date="2018-09" db="EMBL/GenBank/DDBJ databases">
        <authorList>
            <person name="Livingstone P.G."/>
            <person name="Whitworth D.E."/>
        </authorList>
    </citation>
    <scope>NUCLEOTIDE SEQUENCE [LARGE SCALE GENOMIC DNA]</scope>
    <source>
        <strain evidence="4">AB050A</strain>
    </source>
</reference>
<protein>
    <recommendedName>
        <fullName evidence="2">Ricin B lectin domain-containing protein</fullName>
    </recommendedName>
</protein>
<feature type="region of interest" description="Disordered" evidence="1">
    <location>
        <begin position="1"/>
        <end position="52"/>
    </location>
</feature>
<feature type="region of interest" description="Disordered" evidence="1">
    <location>
        <begin position="75"/>
        <end position="139"/>
    </location>
</feature>
<proteinExistence type="predicted"/>
<evidence type="ECO:0000256" key="1">
    <source>
        <dbReference type="SAM" id="MobiDB-lite"/>
    </source>
</evidence>
<dbReference type="CDD" id="cd00161">
    <property type="entry name" value="beta-trefoil_Ricin-like"/>
    <property type="match status" value="1"/>
</dbReference>
<evidence type="ECO:0000313" key="3">
    <source>
        <dbReference type="EMBL" id="RKH73401.1"/>
    </source>
</evidence>
<dbReference type="AlphaFoldDB" id="A0A3A8R038"/>
<dbReference type="EMBL" id="RAWK01000015">
    <property type="protein sequence ID" value="RKH73401.1"/>
    <property type="molecule type" value="Genomic_DNA"/>
</dbReference>
<gene>
    <name evidence="3" type="ORF">D7W81_04095</name>
</gene>
<dbReference type="SMART" id="SM00458">
    <property type="entry name" value="RICIN"/>
    <property type="match status" value="1"/>
</dbReference>
<feature type="domain" description="Ricin B lectin" evidence="2">
    <location>
        <begin position="138"/>
        <end position="281"/>
    </location>
</feature>
<keyword evidence="4" id="KW-1185">Reference proteome</keyword>
<dbReference type="InterPro" id="IPR000772">
    <property type="entry name" value="Ricin_B_lectin"/>
</dbReference>
<dbReference type="Gene3D" id="2.80.10.50">
    <property type="match status" value="2"/>
</dbReference>
<evidence type="ECO:0000259" key="2">
    <source>
        <dbReference type="SMART" id="SM00458"/>
    </source>
</evidence>
<dbReference type="InterPro" id="IPR035992">
    <property type="entry name" value="Ricin_B-like_lectins"/>
</dbReference>
<comment type="caution">
    <text evidence="3">The sequence shown here is derived from an EMBL/GenBank/DDBJ whole genome shotgun (WGS) entry which is preliminary data.</text>
</comment>
<dbReference type="SUPFAM" id="SSF50370">
    <property type="entry name" value="Ricin B-like lectins"/>
    <property type="match status" value="1"/>
</dbReference>
<organism evidence="3 4">
    <name type="scientific">Corallococcus aberystwythensis</name>
    <dbReference type="NCBI Taxonomy" id="2316722"/>
    <lineage>
        <taxon>Bacteria</taxon>
        <taxon>Pseudomonadati</taxon>
        <taxon>Myxococcota</taxon>
        <taxon>Myxococcia</taxon>
        <taxon>Myxococcales</taxon>
        <taxon>Cystobacterineae</taxon>
        <taxon>Myxococcaceae</taxon>
        <taxon>Corallococcus</taxon>
    </lineage>
</organism>
<sequence>MKLPGSRHEGHSANEAARAAPPLETSRSRRRPMFAVRIGSNAGRARENSGSAKGRGWAALALLLLPLTASAGPGPDYRWDESRNRPGPNRCHDASQCDGARTCSPAGWCQGESRPTPPPPPPGRSEWSTGRGETRPQRSTVIRSKLAGLVIDIEGNNRAPGAGLVAFRAKSNREGNDNQMWQLVPTKGGYLIRSRLNGLVLDVEGANGAAGTRVITWEAHGGLNQVWQLVPGRVRGTYFIQSQLNGLVLDIEGGRTDGSGRLIMFPMHRNARADNQLWRLDI</sequence>
<feature type="compositionally biased region" description="Basic and acidic residues" evidence="1">
    <location>
        <begin position="77"/>
        <end position="95"/>
    </location>
</feature>